<organism evidence="2 3">
    <name type="scientific">Clavibacter michiganensis</name>
    <dbReference type="NCBI Taxonomy" id="28447"/>
    <lineage>
        <taxon>Bacteria</taxon>
        <taxon>Bacillati</taxon>
        <taxon>Actinomycetota</taxon>
        <taxon>Actinomycetes</taxon>
        <taxon>Micrococcales</taxon>
        <taxon>Microbacteriaceae</taxon>
        <taxon>Clavibacter</taxon>
    </lineage>
</organism>
<accession>A0A251Y0H7</accession>
<evidence type="ECO:0000313" key="3">
    <source>
        <dbReference type="Proteomes" id="UP000194837"/>
    </source>
</evidence>
<dbReference type="RefSeq" id="WP_241534565.1">
    <property type="nucleotide sequence ID" value="NZ_MDJW01000015.1"/>
</dbReference>
<dbReference type="AlphaFoldDB" id="A0A251Y0H7"/>
<evidence type="ECO:0008006" key="4">
    <source>
        <dbReference type="Google" id="ProtNLM"/>
    </source>
</evidence>
<dbReference type="Gene3D" id="3.40.50.300">
    <property type="entry name" value="P-loop containing nucleotide triphosphate hydrolases"/>
    <property type="match status" value="2"/>
</dbReference>
<gene>
    <name evidence="2" type="ORF">BFL34_03068</name>
</gene>
<sequence length="176" mass="19877">MTRILLTGMSGAGKSTLLAELARRGHRTLDTDHDGWTLPDGRWDEPRITRLLDREPRIVISGTVENQGAFRDLFAHVVLLSAPRDVLLARVAARTGNDYGKDPAEREEIRRNTREVEPLLRRSADLELDGRRVTADLADELERLLDRPRRAPPGSTPVAIGRSSRFDQPDRERERG</sequence>
<dbReference type="Pfam" id="PF13238">
    <property type="entry name" value="AAA_18"/>
    <property type="match status" value="1"/>
</dbReference>
<protein>
    <recommendedName>
        <fullName evidence="4">ATP-binding protein</fullName>
    </recommendedName>
</protein>
<comment type="caution">
    <text evidence="2">The sequence shown here is derived from an EMBL/GenBank/DDBJ whole genome shotgun (WGS) entry which is preliminary data.</text>
</comment>
<dbReference type="SUPFAM" id="SSF52540">
    <property type="entry name" value="P-loop containing nucleoside triphosphate hydrolases"/>
    <property type="match status" value="1"/>
</dbReference>
<proteinExistence type="predicted"/>
<reference evidence="2 3" key="1">
    <citation type="submission" date="2016-08" db="EMBL/GenBank/DDBJ databases">
        <title>Genome sequence of Clavibacter michiganensis spp strain CFBP7494.</title>
        <authorList>
            <person name="Thapa S.P."/>
            <person name="Coaker G."/>
            <person name="Jacques M.-A."/>
        </authorList>
    </citation>
    <scope>NUCLEOTIDE SEQUENCE [LARGE SCALE GENOMIC DNA]</scope>
    <source>
        <strain evidence="2">CFBP7494</strain>
    </source>
</reference>
<dbReference type="EMBL" id="MDJW01000015">
    <property type="protein sequence ID" value="OUE17817.1"/>
    <property type="molecule type" value="Genomic_DNA"/>
</dbReference>
<feature type="compositionally biased region" description="Basic and acidic residues" evidence="1">
    <location>
        <begin position="164"/>
        <end position="176"/>
    </location>
</feature>
<dbReference type="InterPro" id="IPR027417">
    <property type="entry name" value="P-loop_NTPase"/>
</dbReference>
<evidence type="ECO:0000256" key="1">
    <source>
        <dbReference type="SAM" id="MobiDB-lite"/>
    </source>
</evidence>
<dbReference type="Proteomes" id="UP000194837">
    <property type="component" value="Unassembled WGS sequence"/>
</dbReference>
<evidence type="ECO:0000313" key="2">
    <source>
        <dbReference type="EMBL" id="OUE17817.1"/>
    </source>
</evidence>
<feature type="region of interest" description="Disordered" evidence="1">
    <location>
        <begin position="142"/>
        <end position="176"/>
    </location>
</feature>
<name>A0A251Y0H7_9MICO</name>